<dbReference type="STRING" id="1677920.LS71_03320"/>
<feature type="domain" description="Lipoprotein LPP20-like" evidence="1">
    <location>
        <begin position="25"/>
        <end position="118"/>
    </location>
</feature>
<evidence type="ECO:0000313" key="3">
    <source>
        <dbReference type="Proteomes" id="UP000029733"/>
    </source>
</evidence>
<dbReference type="AlphaFoldDB" id="A0A4V6I2L2"/>
<dbReference type="Pfam" id="PF02169">
    <property type="entry name" value="LPP20"/>
    <property type="match status" value="1"/>
</dbReference>
<protein>
    <recommendedName>
        <fullName evidence="1">Lipoprotein LPP20-like domain-containing protein</fullName>
    </recommendedName>
</protein>
<evidence type="ECO:0000259" key="1">
    <source>
        <dbReference type="Pfam" id="PF02169"/>
    </source>
</evidence>
<dbReference type="Proteomes" id="UP000029733">
    <property type="component" value="Unassembled WGS sequence"/>
</dbReference>
<reference evidence="2 3" key="1">
    <citation type="journal article" date="2014" name="Genome Announc.">
        <title>Draft genome sequences of eight enterohepatic helicobacter species isolated from both laboratory and wild rodents.</title>
        <authorList>
            <person name="Sheh A."/>
            <person name="Shen Z."/>
            <person name="Fox J.G."/>
        </authorList>
    </citation>
    <scope>NUCLEOTIDE SEQUENCE [LARGE SCALE GENOMIC DNA]</scope>
    <source>
        <strain evidence="2 3">MIT 09-6949</strain>
    </source>
</reference>
<name>A0A4V6I2L2_9HELI</name>
<dbReference type="RefSeq" id="WP_052057908.1">
    <property type="nucleotide sequence ID" value="NZ_JRPR02000003.1"/>
</dbReference>
<dbReference type="OrthoDB" id="5320904at2"/>
<dbReference type="Gene3D" id="3.10.28.20">
    <property type="entry name" value="Acetamidase/Formamidase-like domains"/>
    <property type="match status" value="1"/>
</dbReference>
<comment type="caution">
    <text evidence="2">The sequence shown here is derived from an EMBL/GenBank/DDBJ whole genome shotgun (WGS) entry which is preliminary data.</text>
</comment>
<organism evidence="2 3">
    <name type="scientific">Helicobacter jaachi</name>
    <dbReference type="NCBI Taxonomy" id="1677920"/>
    <lineage>
        <taxon>Bacteria</taxon>
        <taxon>Pseudomonadati</taxon>
        <taxon>Campylobacterota</taxon>
        <taxon>Epsilonproteobacteria</taxon>
        <taxon>Campylobacterales</taxon>
        <taxon>Helicobacteraceae</taxon>
        <taxon>Helicobacter</taxon>
    </lineage>
</organism>
<dbReference type="EMBL" id="JRPR02000003">
    <property type="protein sequence ID" value="TLD96532.1"/>
    <property type="molecule type" value="Genomic_DNA"/>
</dbReference>
<sequence>MRRIILFILSVLITLGCSNGTPKPPSWYGKNEANASLLIGFGSAKTLDAAKANALSDIITQINVEVSSQFSSNTQRQDNLMSYNSSNDVWLNSAGIELNDVRYTKDAFENDRFYIRAEIPKSSLISQFKKQFDSTYNALNMASLNKCSTLSIKDKVRLEKALGSLRLYGTLLQTLNTASKPITSLENMLSHNTPLPTARLIVESNMPNDIITSDLAKELGYFYSLDGEATQVLKAKVHVEGANNGIKISLIFSIFDCRNNPIFNTSLDYTHYAASFDEALRFASQRVSVQLYKKIQEWIERP</sequence>
<gene>
    <name evidence="2" type="ORF">LS71_005555</name>
</gene>
<evidence type="ECO:0000313" key="2">
    <source>
        <dbReference type="EMBL" id="TLD96532.1"/>
    </source>
</evidence>
<proteinExistence type="predicted"/>
<keyword evidence="3" id="KW-1185">Reference proteome</keyword>
<dbReference type="PROSITE" id="PS51257">
    <property type="entry name" value="PROKAR_LIPOPROTEIN"/>
    <property type="match status" value="1"/>
</dbReference>
<accession>A0A4V6I2L2</accession>
<dbReference type="InterPro" id="IPR024952">
    <property type="entry name" value="LPP20-like_dom"/>
</dbReference>